<evidence type="ECO:0000313" key="15">
    <source>
        <dbReference type="EMBL" id="OGL80883.1"/>
    </source>
</evidence>
<dbReference type="InterPro" id="IPR008915">
    <property type="entry name" value="Peptidase_M50"/>
</dbReference>
<sequence length="214" mass="23492">MYTIAFFAILLLSAVFHEYMHGWAADELGDPTPRDLGRLTLNPAAHIDPFFTLLLPAFLLIATGGRFMFAAAKPVPFNPYNLRYPKYGPALVGIAGPVGNIILALTFSLLIRFIALPPAIASLAVLVVWANVLLAVFNLVPIPPLDGSHVLISLIPTRWEGLILFLERYGLIIFFFFLFFLSDFLLPLMVAVAYALLGENGLSILLSTMAQMSL</sequence>
<evidence type="ECO:0000256" key="2">
    <source>
        <dbReference type="ARBA" id="ARBA00004651"/>
    </source>
</evidence>
<evidence type="ECO:0000256" key="13">
    <source>
        <dbReference type="SAM" id="Phobius"/>
    </source>
</evidence>
<feature type="transmembrane region" description="Helical" evidence="13">
    <location>
        <begin position="120"/>
        <end position="140"/>
    </location>
</feature>
<keyword evidence="4" id="KW-1003">Cell membrane</keyword>
<keyword evidence="6 13" id="KW-0812">Transmembrane</keyword>
<gene>
    <name evidence="15" type="ORF">A2936_00550</name>
</gene>
<reference evidence="15 16" key="1">
    <citation type="journal article" date="2016" name="Nat. Commun.">
        <title>Thousands of microbial genomes shed light on interconnected biogeochemical processes in an aquifer system.</title>
        <authorList>
            <person name="Anantharaman K."/>
            <person name="Brown C.T."/>
            <person name="Hug L.A."/>
            <person name="Sharon I."/>
            <person name="Castelle C.J."/>
            <person name="Probst A.J."/>
            <person name="Thomas B.C."/>
            <person name="Singh A."/>
            <person name="Wilkins M.J."/>
            <person name="Karaoz U."/>
            <person name="Brodie E.L."/>
            <person name="Williams K.H."/>
            <person name="Hubbard S.S."/>
            <person name="Banfield J.F."/>
        </authorList>
    </citation>
    <scope>NUCLEOTIDE SEQUENCE [LARGE SCALE GENOMIC DNA]</scope>
</reference>
<dbReference type="GO" id="GO:0008237">
    <property type="term" value="F:metallopeptidase activity"/>
    <property type="evidence" value="ECO:0007669"/>
    <property type="project" value="UniProtKB-KW"/>
</dbReference>
<evidence type="ECO:0000256" key="8">
    <source>
        <dbReference type="ARBA" id="ARBA00022801"/>
    </source>
</evidence>
<evidence type="ECO:0000256" key="9">
    <source>
        <dbReference type="ARBA" id="ARBA00022833"/>
    </source>
</evidence>
<dbReference type="GO" id="GO:0006508">
    <property type="term" value="P:proteolysis"/>
    <property type="evidence" value="ECO:0007669"/>
    <property type="project" value="UniProtKB-KW"/>
</dbReference>
<dbReference type="PANTHER" id="PTHR35864:SF1">
    <property type="entry name" value="ZINC METALLOPROTEASE YWHC-RELATED"/>
    <property type="match status" value="1"/>
</dbReference>
<keyword evidence="11" id="KW-0482">Metalloprotease</keyword>
<feature type="transmembrane region" description="Helical" evidence="13">
    <location>
        <begin position="186"/>
        <end position="206"/>
    </location>
</feature>
<dbReference type="PANTHER" id="PTHR35864">
    <property type="entry name" value="ZINC METALLOPROTEASE MJ0611-RELATED"/>
    <property type="match status" value="1"/>
</dbReference>
<evidence type="ECO:0000256" key="12">
    <source>
        <dbReference type="ARBA" id="ARBA00023136"/>
    </source>
</evidence>
<evidence type="ECO:0000256" key="6">
    <source>
        <dbReference type="ARBA" id="ARBA00022692"/>
    </source>
</evidence>
<organism evidence="15 16">
    <name type="scientific">Candidatus Uhrbacteria bacterium RIFCSPLOWO2_01_FULL_47_25</name>
    <dbReference type="NCBI Taxonomy" id="1802402"/>
    <lineage>
        <taxon>Bacteria</taxon>
        <taxon>Candidatus Uhriibacteriota</taxon>
    </lineage>
</organism>
<evidence type="ECO:0000256" key="7">
    <source>
        <dbReference type="ARBA" id="ARBA00022723"/>
    </source>
</evidence>
<feature type="transmembrane region" description="Helical" evidence="13">
    <location>
        <begin position="90"/>
        <end position="114"/>
    </location>
</feature>
<feature type="domain" description="Peptidase M50" evidence="14">
    <location>
        <begin position="121"/>
        <end position="178"/>
    </location>
</feature>
<dbReference type="InterPro" id="IPR052348">
    <property type="entry name" value="Metallopeptidase_M50B"/>
</dbReference>
<feature type="transmembrane region" description="Helical" evidence="13">
    <location>
        <begin position="50"/>
        <end position="69"/>
    </location>
</feature>
<evidence type="ECO:0000256" key="3">
    <source>
        <dbReference type="ARBA" id="ARBA00007931"/>
    </source>
</evidence>
<keyword evidence="12 13" id="KW-0472">Membrane</keyword>
<dbReference type="GO" id="GO:0046872">
    <property type="term" value="F:metal ion binding"/>
    <property type="evidence" value="ECO:0007669"/>
    <property type="project" value="UniProtKB-KW"/>
</dbReference>
<keyword evidence="10 13" id="KW-1133">Transmembrane helix</keyword>
<evidence type="ECO:0000256" key="1">
    <source>
        <dbReference type="ARBA" id="ARBA00001947"/>
    </source>
</evidence>
<evidence type="ECO:0000256" key="10">
    <source>
        <dbReference type="ARBA" id="ARBA00022989"/>
    </source>
</evidence>
<evidence type="ECO:0000313" key="16">
    <source>
        <dbReference type="Proteomes" id="UP000176846"/>
    </source>
</evidence>
<keyword evidence="5" id="KW-0645">Protease</keyword>
<dbReference type="CDD" id="cd06158">
    <property type="entry name" value="S2P-M50_like_1"/>
    <property type="match status" value="1"/>
</dbReference>
<comment type="cofactor">
    <cofactor evidence="1">
        <name>Zn(2+)</name>
        <dbReference type="ChEBI" id="CHEBI:29105"/>
    </cofactor>
</comment>
<name>A0A1F7URD1_9BACT</name>
<evidence type="ECO:0000256" key="5">
    <source>
        <dbReference type="ARBA" id="ARBA00022670"/>
    </source>
</evidence>
<evidence type="ECO:0000259" key="14">
    <source>
        <dbReference type="Pfam" id="PF02163"/>
    </source>
</evidence>
<comment type="subcellular location">
    <subcellularLocation>
        <location evidence="2">Cell membrane</location>
        <topology evidence="2">Multi-pass membrane protein</topology>
    </subcellularLocation>
</comment>
<keyword evidence="7" id="KW-0479">Metal-binding</keyword>
<dbReference type="GO" id="GO:0005886">
    <property type="term" value="C:plasma membrane"/>
    <property type="evidence" value="ECO:0007669"/>
    <property type="project" value="UniProtKB-SubCell"/>
</dbReference>
<dbReference type="EMBL" id="MGEK01000038">
    <property type="protein sequence ID" value="OGL80883.1"/>
    <property type="molecule type" value="Genomic_DNA"/>
</dbReference>
<dbReference type="AlphaFoldDB" id="A0A1F7URD1"/>
<comment type="caution">
    <text evidence="15">The sequence shown here is derived from an EMBL/GenBank/DDBJ whole genome shotgun (WGS) entry which is preliminary data.</text>
</comment>
<comment type="similarity">
    <text evidence="3">Belongs to the peptidase M50B family.</text>
</comment>
<evidence type="ECO:0000256" key="11">
    <source>
        <dbReference type="ARBA" id="ARBA00023049"/>
    </source>
</evidence>
<keyword evidence="9" id="KW-0862">Zinc</keyword>
<accession>A0A1F7URD1</accession>
<feature type="transmembrane region" description="Helical" evidence="13">
    <location>
        <begin position="161"/>
        <end position="180"/>
    </location>
</feature>
<protein>
    <recommendedName>
        <fullName evidence="14">Peptidase M50 domain-containing protein</fullName>
    </recommendedName>
</protein>
<keyword evidence="8" id="KW-0378">Hydrolase</keyword>
<dbReference type="Pfam" id="PF02163">
    <property type="entry name" value="Peptidase_M50"/>
    <property type="match status" value="1"/>
</dbReference>
<dbReference type="Proteomes" id="UP000176846">
    <property type="component" value="Unassembled WGS sequence"/>
</dbReference>
<dbReference type="InterPro" id="IPR044537">
    <property type="entry name" value="Rip2-like"/>
</dbReference>
<proteinExistence type="inferred from homology"/>
<evidence type="ECO:0000256" key="4">
    <source>
        <dbReference type="ARBA" id="ARBA00022475"/>
    </source>
</evidence>